<accession>A0A7J8Q7F2</accession>
<dbReference type="Proteomes" id="UP000593578">
    <property type="component" value="Unassembled WGS sequence"/>
</dbReference>
<comment type="caution">
    <text evidence="2">The sequence shown here is derived from an EMBL/GenBank/DDBJ whole genome shotgun (WGS) entry which is preliminary data.</text>
</comment>
<evidence type="ECO:0000313" key="2">
    <source>
        <dbReference type="EMBL" id="MBA0597505.1"/>
    </source>
</evidence>
<proteinExistence type="predicted"/>
<dbReference type="PANTHER" id="PTHR31286">
    <property type="entry name" value="GLYCINE-RICH CELL WALL STRUCTURAL PROTEIN 1.8-LIKE"/>
    <property type="match status" value="1"/>
</dbReference>
<name>A0A7J8Q7F2_GOSRA</name>
<feature type="non-terminal residue" evidence="2">
    <location>
        <position position="1"/>
    </location>
</feature>
<dbReference type="PANTHER" id="PTHR31286:SF153">
    <property type="entry name" value="DUF4283 DOMAIN PROTEIN"/>
    <property type="match status" value="1"/>
</dbReference>
<dbReference type="Pfam" id="PF14392">
    <property type="entry name" value="zf-CCHC_4"/>
    <property type="match status" value="1"/>
</dbReference>
<dbReference type="InterPro" id="IPR040256">
    <property type="entry name" value="At4g02000-like"/>
</dbReference>
<gene>
    <name evidence="2" type="ORF">Gorai_007308</name>
</gene>
<dbReference type="EMBL" id="JABEZZ010000010">
    <property type="protein sequence ID" value="MBA0597505.1"/>
    <property type="molecule type" value="Genomic_DNA"/>
</dbReference>
<reference evidence="2 3" key="1">
    <citation type="journal article" date="2019" name="Genome Biol. Evol.">
        <title>Insights into the evolution of the New World diploid cottons (Gossypium, subgenus Houzingenia) based on genome sequencing.</title>
        <authorList>
            <person name="Grover C.E."/>
            <person name="Arick M.A. 2nd"/>
            <person name="Thrash A."/>
            <person name="Conover J.L."/>
            <person name="Sanders W.S."/>
            <person name="Peterson D.G."/>
            <person name="Frelichowski J.E."/>
            <person name="Scheffler J.A."/>
            <person name="Scheffler B.E."/>
            <person name="Wendel J.F."/>
        </authorList>
    </citation>
    <scope>NUCLEOTIDE SEQUENCE [LARGE SCALE GENOMIC DNA]</scope>
    <source>
        <strain evidence="2">8</strain>
        <tissue evidence="2">Leaf</tissue>
    </source>
</reference>
<sequence length="258" mass="29836">MRWISIGVINDAPRTFNNHMLVFRRPLVNEDPMEVPLIYSFFWVQIHDLPSGMMSEAVAKQFRAFFGSFVEYDAEQISKGYQNYMRVRVFADVKVPLKKRKKLITLTVKQLYARFQYEKLTIFYFLCSRLGHGDSFYLLAVTTKGQEIKLGWDLSLRAPEKRAITTTSVWLREDDGRDPFENRICGKDQSSEVKDEEKKFSQPREGQQVSRILGFNLEGKSKGVWGWVLGTALDDKLSEEEEGARLLEGGHWGYQNGA</sequence>
<dbReference type="AlphaFoldDB" id="A0A7J8Q7F2"/>
<organism evidence="2 3">
    <name type="scientific">Gossypium raimondii</name>
    <name type="common">Peruvian cotton</name>
    <name type="synonym">Gossypium klotzschianum subsp. raimondii</name>
    <dbReference type="NCBI Taxonomy" id="29730"/>
    <lineage>
        <taxon>Eukaryota</taxon>
        <taxon>Viridiplantae</taxon>
        <taxon>Streptophyta</taxon>
        <taxon>Embryophyta</taxon>
        <taxon>Tracheophyta</taxon>
        <taxon>Spermatophyta</taxon>
        <taxon>Magnoliopsida</taxon>
        <taxon>eudicotyledons</taxon>
        <taxon>Gunneridae</taxon>
        <taxon>Pentapetalae</taxon>
        <taxon>rosids</taxon>
        <taxon>malvids</taxon>
        <taxon>Malvales</taxon>
        <taxon>Malvaceae</taxon>
        <taxon>Malvoideae</taxon>
        <taxon>Gossypium</taxon>
    </lineage>
</organism>
<evidence type="ECO:0000259" key="1">
    <source>
        <dbReference type="Pfam" id="PF14392"/>
    </source>
</evidence>
<dbReference type="InterPro" id="IPR025836">
    <property type="entry name" value="Zn_knuckle_CX2CX4HX4C"/>
</dbReference>
<feature type="domain" description="Zinc knuckle CX2CX4HX4C" evidence="1">
    <location>
        <begin position="92"/>
        <end position="137"/>
    </location>
</feature>
<evidence type="ECO:0000313" key="3">
    <source>
        <dbReference type="Proteomes" id="UP000593578"/>
    </source>
</evidence>
<protein>
    <recommendedName>
        <fullName evidence="1">Zinc knuckle CX2CX4HX4C domain-containing protein</fullName>
    </recommendedName>
</protein>